<keyword evidence="2" id="KW-1185">Reference proteome</keyword>
<name>A0ABQ7QLC9_PLUXY</name>
<proteinExistence type="predicted"/>
<dbReference type="EMBL" id="JAHIBW010000012">
    <property type="protein sequence ID" value="KAG7306037.1"/>
    <property type="molecule type" value="Genomic_DNA"/>
</dbReference>
<dbReference type="Proteomes" id="UP000823941">
    <property type="component" value="Chromosome 12"/>
</dbReference>
<reference evidence="1 2" key="1">
    <citation type="submission" date="2021-06" db="EMBL/GenBank/DDBJ databases">
        <title>A haploid diamondback moth (Plutella xylostella L.) genome assembly resolves 31 chromosomes and identifies a diamide resistance mutation.</title>
        <authorList>
            <person name="Ward C.M."/>
            <person name="Perry K.D."/>
            <person name="Baker G."/>
            <person name="Powis K."/>
            <person name="Heckel D.G."/>
            <person name="Baxter S.W."/>
        </authorList>
    </citation>
    <scope>NUCLEOTIDE SEQUENCE [LARGE SCALE GENOMIC DNA]</scope>
    <source>
        <strain evidence="1 2">LV</strain>
        <tissue evidence="1">Single pupa</tissue>
    </source>
</reference>
<sequence length="55" mass="6423">MSNIYEGYKLKIFQCTSHVGLLEVTQHSIPVLTLLHYAESEIIIKNMLREKEFVN</sequence>
<protein>
    <submittedName>
        <fullName evidence="1">Uncharacterized protein</fullName>
    </submittedName>
</protein>
<comment type="caution">
    <text evidence="1">The sequence shown here is derived from an EMBL/GenBank/DDBJ whole genome shotgun (WGS) entry which is preliminary data.</text>
</comment>
<evidence type="ECO:0000313" key="2">
    <source>
        <dbReference type="Proteomes" id="UP000823941"/>
    </source>
</evidence>
<organism evidence="1 2">
    <name type="scientific">Plutella xylostella</name>
    <name type="common">Diamondback moth</name>
    <name type="synonym">Plutella maculipennis</name>
    <dbReference type="NCBI Taxonomy" id="51655"/>
    <lineage>
        <taxon>Eukaryota</taxon>
        <taxon>Metazoa</taxon>
        <taxon>Ecdysozoa</taxon>
        <taxon>Arthropoda</taxon>
        <taxon>Hexapoda</taxon>
        <taxon>Insecta</taxon>
        <taxon>Pterygota</taxon>
        <taxon>Neoptera</taxon>
        <taxon>Endopterygota</taxon>
        <taxon>Lepidoptera</taxon>
        <taxon>Glossata</taxon>
        <taxon>Ditrysia</taxon>
        <taxon>Yponomeutoidea</taxon>
        <taxon>Plutellidae</taxon>
        <taxon>Plutella</taxon>
    </lineage>
</organism>
<gene>
    <name evidence="1" type="ORF">JYU34_008608</name>
</gene>
<accession>A0ABQ7QLC9</accession>
<evidence type="ECO:0000313" key="1">
    <source>
        <dbReference type="EMBL" id="KAG7306037.1"/>
    </source>
</evidence>